<evidence type="ECO:0000313" key="3">
    <source>
        <dbReference type="EMBL" id="GAA4089388.1"/>
    </source>
</evidence>
<evidence type="ECO:0008006" key="5">
    <source>
        <dbReference type="Google" id="ProtNLM"/>
    </source>
</evidence>
<keyword evidence="2" id="KW-0812">Transmembrane</keyword>
<organism evidence="3 4">
    <name type="scientific">Mucilaginibacter panaciglaebae</name>
    <dbReference type="NCBI Taxonomy" id="502331"/>
    <lineage>
        <taxon>Bacteria</taxon>
        <taxon>Pseudomonadati</taxon>
        <taxon>Bacteroidota</taxon>
        <taxon>Sphingobacteriia</taxon>
        <taxon>Sphingobacteriales</taxon>
        <taxon>Sphingobacteriaceae</taxon>
        <taxon>Mucilaginibacter</taxon>
    </lineage>
</organism>
<feature type="region of interest" description="Disordered" evidence="1">
    <location>
        <begin position="36"/>
        <end position="78"/>
    </location>
</feature>
<keyword evidence="4" id="KW-1185">Reference proteome</keyword>
<dbReference type="Proteomes" id="UP001500841">
    <property type="component" value="Unassembled WGS sequence"/>
</dbReference>
<accession>A0ABP7WJ83</accession>
<evidence type="ECO:0000256" key="1">
    <source>
        <dbReference type="SAM" id="MobiDB-lite"/>
    </source>
</evidence>
<proteinExistence type="predicted"/>
<name>A0ABP7WJ83_9SPHI</name>
<dbReference type="Gene3D" id="2.160.20.10">
    <property type="entry name" value="Single-stranded right-handed beta-helix, Pectin lyase-like"/>
    <property type="match status" value="1"/>
</dbReference>
<dbReference type="InterPro" id="IPR012334">
    <property type="entry name" value="Pectin_lyas_fold"/>
</dbReference>
<dbReference type="SMART" id="SM00710">
    <property type="entry name" value="PbH1"/>
    <property type="match status" value="6"/>
</dbReference>
<dbReference type="SUPFAM" id="SSF51126">
    <property type="entry name" value="Pectin lyase-like"/>
    <property type="match status" value="1"/>
</dbReference>
<dbReference type="PROSITE" id="PS51257">
    <property type="entry name" value="PROKAR_LIPOPROTEIN"/>
    <property type="match status" value="1"/>
</dbReference>
<feature type="compositionally biased region" description="Polar residues" evidence="1">
    <location>
        <begin position="40"/>
        <end position="58"/>
    </location>
</feature>
<feature type="compositionally biased region" description="Low complexity" evidence="1">
    <location>
        <begin position="59"/>
        <end position="78"/>
    </location>
</feature>
<dbReference type="InterPro" id="IPR006626">
    <property type="entry name" value="PbH1"/>
</dbReference>
<feature type="transmembrane region" description="Helical" evidence="2">
    <location>
        <begin position="12"/>
        <end position="30"/>
    </location>
</feature>
<reference evidence="4" key="1">
    <citation type="journal article" date="2019" name="Int. J. Syst. Evol. Microbiol.">
        <title>The Global Catalogue of Microorganisms (GCM) 10K type strain sequencing project: providing services to taxonomists for standard genome sequencing and annotation.</title>
        <authorList>
            <consortium name="The Broad Institute Genomics Platform"/>
            <consortium name="The Broad Institute Genome Sequencing Center for Infectious Disease"/>
            <person name="Wu L."/>
            <person name="Ma J."/>
        </authorList>
    </citation>
    <scope>NUCLEOTIDE SEQUENCE [LARGE SCALE GENOMIC DNA]</scope>
    <source>
        <strain evidence="4">JCM 17085</strain>
    </source>
</reference>
<comment type="caution">
    <text evidence="3">The sequence shown here is derived from an EMBL/GenBank/DDBJ whole genome shotgun (WGS) entry which is preliminary data.</text>
</comment>
<evidence type="ECO:0000313" key="4">
    <source>
        <dbReference type="Proteomes" id="UP001500841"/>
    </source>
</evidence>
<sequence length="378" mass="39185">MKLKKFLSVEKIGMVCSLFFIITFASLISSCKKDSAAPVPTSTQPATVEKSSPDELSQTTAPATVTTPAPSAAATSTPATSAVATTGLTYKESAPISYTGVNNITISGVSITAGSVPAITLNNCINVHITLSRFVNGTNVNAVGIYLYKCTNVTIDYCYFNKVASGVYASTSTGIYVTGNQMLNMMGPMPRGQFVQLNACYGAGNKIMGNKFENIMGSSNPEDAINIFESNGVAESPITVSNNWIRGGGPSKSGGGIALGDGGGSYQVASDNILVNPGQYGIAIAAGNVMSILNNKIYAAQASYTNVGTFAWNQYASTSGCSIVSISGNEVNFTAAGGYQNSNWDGGNCGTINGWKSNIWASNNITPAILPATIITMK</sequence>
<dbReference type="InterPro" id="IPR011050">
    <property type="entry name" value="Pectin_lyase_fold/virulence"/>
</dbReference>
<keyword evidence="2" id="KW-1133">Transmembrane helix</keyword>
<keyword evidence="2" id="KW-0472">Membrane</keyword>
<protein>
    <recommendedName>
        <fullName evidence="5">Parallel beta helix pectate lyase-like protein</fullName>
    </recommendedName>
</protein>
<gene>
    <name evidence="3" type="ORF">GCM10022392_08350</name>
</gene>
<evidence type="ECO:0000256" key="2">
    <source>
        <dbReference type="SAM" id="Phobius"/>
    </source>
</evidence>
<dbReference type="RefSeq" id="WP_345101199.1">
    <property type="nucleotide sequence ID" value="NZ_BAABCV010000003.1"/>
</dbReference>
<dbReference type="EMBL" id="BAABCV010000003">
    <property type="protein sequence ID" value="GAA4089388.1"/>
    <property type="molecule type" value="Genomic_DNA"/>
</dbReference>